<gene>
    <name evidence="1" type="ORF">Mterra_02542</name>
</gene>
<evidence type="ECO:0000313" key="1">
    <source>
        <dbReference type="EMBL" id="RIH82749.1"/>
    </source>
</evidence>
<evidence type="ECO:0000313" key="2">
    <source>
        <dbReference type="Proteomes" id="UP000265715"/>
    </source>
</evidence>
<reference evidence="1 2" key="1">
    <citation type="submission" date="2018-08" db="EMBL/GenBank/DDBJ databases">
        <title>Meiothermus terrae DSM 26712 genome sequencing project.</title>
        <authorList>
            <person name="Da Costa M.S."/>
            <person name="Albuquerque L."/>
            <person name="Raposo P."/>
            <person name="Froufe H.J.C."/>
            <person name="Barroso C.S."/>
            <person name="Egas C."/>
        </authorList>
    </citation>
    <scope>NUCLEOTIDE SEQUENCE [LARGE SCALE GENOMIC DNA]</scope>
    <source>
        <strain evidence="1 2">DSM 26712</strain>
    </source>
</reference>
<protein>
    <submittedName>
        <fullName evidence="1">Uncharacterized protein</fullName>
    </submittedName>
</protein>
<dbReference type="EMBL" id="QXDL01000110">
    <property type="protein sequence ID" value="RIH82749.1"/>
    <property type="molecule type" value="Genomic_DNA"/>
</dbReference>
<accession>A0A399EI53</accession>
<sequence>MLTACPGGENTGLEISIPGIDGAVREISKATTVTLPTGVMATEENYVPGKFYDQVSPLFRYRKGLTPSGREATPGGVSVGRGGLEAPSGATAAVSQVASFEGINHFQHRFANNGNQFSVEPPDQALCVGNGFIFESVNTTLRVYGLDGTPKTNPIDLNTFYGYPDAIDRVNGNKVGPNVIDPVCHYDPETKRFFHVITTLHVDANGDFTGRNTLDVAVSKTSDPTKAWDIYYIPITNDASEGTPDHDCPQDACFGDYPHLGMDAYGLYITTNEFPLFDNGYMGVNVYAISKKALANGDAKIKMVEFFAPFNPATPPTPFTLIPAISPGTSFEKKFGGVEYLLSADADALFDDPSQASQLFAWAVVNTRALEAKMPQMRLIRSAVPVKPYSVPPRVEQKPGNFPLGQCINDTTTPVTVGGVTKTGCWNLLLTAEPAHDEVLPKIDASDARMQQVTFAAGRLWGALASGFSVNSATKVGVAYYILQPNLTKDAFTLSVVRDGYLTSGTAHLIYPALGVTAAGKGVMGFTLVGPNDHPSAAYATLDATAGAGPIVVAAAGQGPNDGFTGYKALTNNQPRPRWGDYGAAAVDGDTVWVANEYVAQTCTLAQWIADTSCGGTRSALANWSTRVTGVNTR</sequence>
<keyword evidence="2" id="KW-1185">Reference proteome</keyword>
<comment type="caution">
    <text evidence="1">The sequence shown here is derived from an EMBL/GenBank/DDBJ whole genome shotgun (WGS) entry which is preliminary data.</text>
</comment>
<organism evidence="1 2">
    <name type="scientific">Calidithermus terrae</name>
    <dbReference type="NCBI Taxonomy" id="1408545"/>
    <lineage>
        <taxon>Bacteria</taxon>
        <taxon>Thermotogati</taxon>
        <taxon>Deinococcota</taxon>
        <taxon>Deinococci</taxon>
        <taxon>Thermales</taxon>
        <taxon>Thermaceae</taxon>
        <taxon>Calidithermus</taxon>
    </lineage>
</organism>
<dbReference type="Proteomes" id="UP000265715">
    <property type="component" value="Unassembled WGS sequence"/>
</dbReference>
<name>A0A399EI53_9DEIN</name>
<proteinExistence type="predicted"/>
<dbReference type="AlphaFoldDB" id="A0A399EI53"/>